<reference evidence="3 4" key="1">
    <citation type="submission" date="2021-02" db="EMBL/GenBank/DDBJ databases">
        <title>Complete genome of Desulfoluna sp. strain ASN36.</title>
        <authorList>
            <person name="Takahashi A."/>
            <person name="Kojima H."/>
            <person name="Fukui M."/>
        </authorList>
    </citation>
    <scope>NUCLEOTIDE SEQUENCE [LARGE SCALE GENOMIC DNA]</scope>
    <source>
        <strain evidence="3 4">ASN36</strain>
    </source>
</reference>
<dbReference type="Pfam" id="PF01177">
    <property type="entry name" value="Asp_Glu_race"/>
    <property type="match status" value="1"/>
</dbReference>
<proteinExistence type="inferred from homology"/>
<name>A0ABN6F3N5_9BACT</name>
<organism evidence="3 4">
    <name type="scientific">Desulfoluna limicola</name>
    <dbReference type="NCBI Taxonomy" id="2810562"/>
    <lineage>
        <taxon>Bacteria</taxon>
        <taxon>Pseudomonadati</taxon>
        <taxon>Thermodesulfobacteriota</taxon>
        <taxon>Desulfobacteria</taxon>
        <taxon>Desulfobacterales</taxon>
        <taxon>Desulfolunaceae</taxon>
        <taxon>Desulfoluna</taxon>
    </lineage>
</organism>
<protein>
    <submittedName>
        <fullName evidence="3">Aspartate racemase</fullName>
    </submittedName>
</protein>
<dbReference type="InterPro" id="IPR015942">
    <property type="entry name" value="Asp/Glu/hydantoin_racemase"/>
</dbReference>
<dbReference type="Proteomes" id="UP001320148">
    <property type="component" value="Chromosome"/>
</dbReference>
<keyword evidence="4" id="KW-1185">Reference proteome</keyword>
<evidence type="ECO:0000256" key="1">
    <source>
        <dbReference type="ARBA" id="ARBA00007847"/>
    </source>
</evidence>
<comment type="similarity">
    <text evidence="1">Belongs to the aspartate/glutamate racemases family.</text>
</comment>
<evidence type="ECO:0000313" key="3">
    <source>
        <dbReference type="EMBL" id="BCS96536.1"/>
    </source>
</evidence>
<sequence length="249" mass="26501">MEQNGQTSNVEKVPGILGGMGPEATVDLMKRIIALTPALDDVDHLRCIVDNNPKVPSRMKAIIDGDGEDPGPCMADMGKRLEAWGADFLVIPCNTAHHYYYNVAEAVNIPVVHLIDLVVETVVSQNPGIRQAGVLASTAVLMTKLYETRFAARGVEVVYPDEPVQEKLLGVIRRVKAGETGDVVRKDFADICAHLAGKGAEVGILGCTELGIIGENLPICSVDAADVLAREIVAVAREGKAPHTESSAS</sequence>
<dbReference type="InterPro" id="IPR001920">
    <property type="entry name" value="Asp/Glu_race"/>
</dbReference>
<dbReference type="Gene3D" id="3.40.50.1860">
    <property type="match status" value="2"/>
</dbReference>
<dbReference type="NCBIfam" id="TIGR00035">
    <property type="entry name" value="asp_race"/>
    <property type="match status" value="1"/>
</dbReference>
<evidence type="ECO:0000313" key="4">
    <source>
        <dbReference type="Proteomes" id="UP001320148"/>
    </source>
</evidence>
<dbReference type="RefSeq" id="WP_236892842.1">
    <property type="nucleotide sequence ID" value="NZ_AP024488.1"/>
</dbReference>
<gene>
    <name evidence="3" type="ORF">DSLASN_21680</name>
</gene>
<dbReference type="InterPro" id="IPR004380">
    <property type="entry name" value="Asp_race"/>
</dbReference>
<dbReference type="EMBL" id="AP024488">
    <property type="protein sequence ID" value="BCS96536.1"/>
    <property type="molecule type" value="Genomic_DNA"/>
</dbReference>
<dbReference type="SUPFAM" id="SSF53681">
    <property type="entry name" value="Aspartate/glutamate racemase"/>
    <property type="match status" value="2"/>
</dbReference>
<accession>A0ABN6F3N5</accession>
<dbReference type="PANTHER" id="PTHR21198">
    <property type="entry name" value="GLUTAMATE RACEMASE"/>
    <property type="match status" value="1"/>
</dbReference>
<dbReference type="PANTHER" id="PTHR21198:SF7">
    <property type="entry name" value="ASPARTATE-GLUTAMATE RACEMASE FAMILY"/>
    <property type="match status" value="1"/>
</dbReference>
<keyword evidence="2" id="KW-0413">Isomerase</keyword>
<evidence type="ECO:0000256" key="2">
    <source>
        <dbReference type="ARBA" id="ARBA00023235"/>
    </source>
</evidence>